<feature type="repeat" description="ANK" evidence="3">
    <location>
        <begin position="1214"/>
        <end position="1246"/>
    </location>
</feature>
<evidence type="ECO:0000313" key="5">
    <source>
        <dbReference type="EnsemblMetazoa" id="Aqu2.1.23512_001"/>
    </source>
</evidence>
<evidence type="ECO:0000256" key="2">
    <source>
        <dbReference type="ARBA" id="ARBA00023043"/>
    </source>
</evidence>
<keyword evidence="2 3" id="KW-0040">ANK repeat</keyword>
<keyword evidence="1" id="KW-0677">Repeat</keyword>
<dbReference type="PROSITE" id="PS50088">
    <property type="entry name" value="ANK_REPEAT"/>
    <property type="match status" value="4"/>
</dbReference>
<dbReference type="Pfam" id="PF00023">
    <property type="entry name" value="Ank"/>
    <property type="match status" value="1"/>
</dbReference>
<dbReference type="Gene3D" id="1.25.40.20">
    <property type="entry name" value="Ankyrin repeat-containing domain"/>
    <property type="match status" value="7"/>
</dbReference>
<dbReference type="Pfam" id="PF12796">
    <property type="entry name" value="Ank_2"/>
    <property type="match status" value="6"/>
</dbReference>
<dbReference type="PROSITE" id="PS50297">
    <property type="entry name" value="ANK_REP_REGION"/>
    <property type="match status" value="3"/>
</dbReference>
<reference evidence="5" key="1">
    <citation type="submission" date="2017-05" db="UniProtKB">
        <authorList>
            <consortium name="EnsemblMetazoa"/>
        </authorList>
    </citation>
    <scope>IDENTIFICATION</scope>
</reference>
<feature type="repeat" description="ANK" evidence="3">
    <location>
        <begin position="1281"/>
        <end position="1303"/>
    </location>
</feature>
<dbReference type="InterPro" id="IPR036770">
    <property type="entry name" value="Ankyrin_rpt-contain_sf"/>
</dbReference>
<feature type="region of interest" description="Disordered" evidence="4">
    <location>
        <begin position="116"/>
        <end position="136"/>
    </location>
</feature>
<dbReference type="InterPro" id="IPR002110">
    <property type="entry name" value="Ankyrin_rpt"/>
</dbReference>
<organism evidence="5">
    <name type="scientific">Amphimedon queenslandica</name>
    <name type="common">Sponge</name>
    <dbReference type="NCBI Taxonomy" id="400682"/>
    <lineage>
        <taxon>Eukaryota</taxon>
        <taxon>Metazoa</taxon>
        <taxon>Porifera</taxon>
        <taxon>Demospongiae</taxon>
        <taxon>Heteroscleromorpha</taxon>
        <taxon>Haplosclerida</taxon>
        <taxon>Niphatidae</taxon>
        <taxon>Amphimedon</taxon>
    </lineage>
</organism>
<dbReference type="PANTHER" id="PTHR24198">
    <property type="entry name" value="ANKYRIN REPEAT AND PROTEIN KINASE DOMAIN-CONTAINING PROTEIN"/>
    <property type="match status" value="1"/>
</dbReference>
<accession>A0A1X7U6G1</accession>
<sequence length="1566" mass="176511">MSTKPEELKTAFDRELNTTDFRLVWEKASVLSERWDSIGIMLGISYSKLYEIEAETKRVRVCLQKVFDCWLKRDYDYKSHGVPTLRMLCNSIKSNSGGANPALANEIAKEYIIKPTSSGDATTSPVDTSSSKKATPTVELPQSESSVIYVKKKSVEYSPENLTRMIGELREAYLDNMYHTEKSFRSIDVSEVIDFVQHYIAILLSPRFDKPEMIESIEDEFEHVITMKQLFKALRKYISWFNFELVVKLVDTFITNESNMQRKWSIYQEKLKDYFKNNNTQAVQIADSIEFGLSDVPGTKVMIAKVARDDYTLNDLYFFHKLIAVALEVPEYNFYFCTIEDGCIELKYSIPNYLYSVLFPLTNQQCDLLAEIGIIKMICHEYVHEMKQLPENELKNLHDSPYFVIYDPLWYENTSTPLNDACWRGLKDEVQRLIDKTGVQKRGINGWNPSLSASYGGHIDVLCLLIEVYHCDPLQGDDDGVISLHVASYKGHLNIAQYLVNECHVDPDIADSSGNTGLLYSALGGNVDLVIMFLKKKCNLSQVNREGSTLSLLACKSGQVALVLQLKQFGIFSEDDIDFNGCGIVHYCAMSDSVELLVYLYNNHNIKLNQRDRFGAKPLHIACQYASSGFIMRTVHIFGYKVLLEADYNGHSSLHYLCSGLVDKYCITEVYNKLTAPCDVPLVIQIASFNVHATKNWHKYLSLNINVNKQHKRVNLLSTLLKKTSTINNFNINSTTATDYVGRSAVHYAALSGSSALLSYTVSQYSLSASQPDYKGIVPLALACMSGSINAVEYIANTTDIDINITCNKGRTPLHYSCSHGNIDLSQYLIEVQDSDINITDNNKWDALIHSAMGGNMNLVQYLINDHQLPLTSFALLQAVRSIKLSLVKQLINEYKLDPEAKDGNGMQAVYCAAEFGAIDVLEYLVKDCGCDLGIVDGAYNRNVFHYSTMNGNFLFTKYVINNYQQYTSLLHSINNTDTLPIHYACASGVIQLVTFLIDEMKCDITTENKSGNTCVTQACYSGNLDLLKLLIKQYNLNPKVFGKGSSPEVAVIFGNVYMLEWLRQEYHINVVSFKEGILPFIAAQYNRLYRLKHLLHNYSFDVNATVPGNDTQSTLLHIACQEGHVAIVLYLTSIPQCDVSAKTLNGSTVLHLSCKSHSLSILKHLVEEHHLDLTTKNYNGMAPVHLACEEGSLSIVKYIIDHSPLSLDMTDSFGRTPLLIAAFSKNLSIIRYLNSKNCNISILDDKGFNVIHISAKGGSLDILRFFIDGRYCDPDITDASGRTPLYLSAQEGHLEIVEYLLDSPSYNKPRVQLVDMPDSNACQNGHYRMTLYLSEVYPANVYSVNNNEEGLLHGAAQSGSKDIIQFLVESYSLDPESQDKDGVTCLHILAKQGDKEIYQYLVPYVRNNPTPKDKAGRSPLHYAGRHYQMSLYLIQSFDIHPEDKDTNGFTGLHAACQAGNMPLVLHYLNKLNCNRYLETHDSKGLLYFACLSGHLEMVCILMEKYQLKPVQRDIDAAQSIKGGESIVKLLLRRFYFVKLIQEMIKEAEKRQVLPIATKPRPSFIS</sequence>
<dbReference type="eggNOG" id="KOG4177">
    <property type="taxonomic scope" value="Eukaryota"/>
</dbReference>
<protein>
    <submittedName>
        <fullName evidence="5">Uncharacterized protein</fullName>
    </submittedName>
</protein>
<dbReference type="SUPFAM" id="SSF48403">
    <property type="entry name" value="Ankyrin repeat"/>
    <property type="match status" value="4"/>
</dbReference>
<dbReference type="EnsemblMetazoa" id="Aqu2.1.23512_001">
    <property type="protein sequence ID" value="Aqu2.1.23512_001"/>
    <property type="gene ID" value="Aqu2.1.23512"/>
</dbReference>
<dbReference type="OrthoDB" id="303876at2759"/>
<evidence type="ECO:0000256" key="3">
    <source>
        <dbReference type="PROSITE-ProRule" id="PRU00023"/>
    </source>
</evidence>
<dbReference type="PANTHER" id="PTHR24198:SF165">
    <property type="entry name" value="ANKYRIN REPEAT-CONTAINING PROTEIN-RELATED"/>
    <property type="match status" value="1"/>
</dbReference>
<feature type="repeat" description="ANK" evidence="3">
    <location>
        <begin position="809"/>
        <end position="831"/>
    </location>
</feature>
<dbReference type="InParanoid" id="A0A1X7U6G1"/>
<dbReference type="SMART" id="SM00248">
    <property type="entry name" value="ANK"/>
    <property type="match status" value="26"/>
</dbReference>
<feature type="repeat" description="ANK" evidence="3">
    <location>
        <begin position="1180"/>
        <end position="1204"/>
    </location>
</feature>
<proteinExistence type="predicted"/>
<evidence type="ECO:0000256" key="4">
    <source>
        <dbReference type="SAM" id="MobiDB-lite"/>
    </source>
</evidence>
<name>A0A1X7U6G1_AMPQE</name>
<evidence type="ECO:0000256" key="1">
    <source>
        <dbReference type="ARBA" id="ARBA00022737"/>
    </source>
</evidence>